<protein>
    <recommendedName>
        <fullName evidence="9">Protein-export membrane protein SecF</fullName>
    </recommendedName>
</protein>
<feature type="transmembrane region" description="Helical" evidence="9">
    <location>
        <begin position="134"/>
        <end position="154"/>
    </location>
</feature>
<keyword evidence="5 9" id="KW-0653">Protein transport</keyword>
<dbReference type="PANTHER" id="PTHR30081:SF8">
    <property type="entry name" value="PROTEIN TRANSLOCASE SUBUNIT SECF"/>
    <property type="match status" value="1"/>
</dbReference>
<evidence type="ECO:0000256" key="4">
    <source>
        <dbReference type="ARBA" id="ARBA00022692"/>
    </source>
</evidence>
<feature type="transmembrane region" description="Helical" evidence="9">
    <location>
        <begin position="265"/>
        <end position="285"/>
    </location>
</feature>
<organism evidence="11 12">
    <name type="scientific">Candidatus Macondimonas diazotrophica</name>
    <dbReference type="NCBI Taxonomy" id="2305248"/>
    <lineage>
        <taxon>Bacteria</taxon>
        <taxon>Pseudomonadati</taxon>
        <taxon>Pseudomonadota</taxon>
        <taxon>Gammaproteobacteria</taxon>
        <taxon>Chromatiales</taxon>
        <taxon>Ectothiorhodospiraceae</taxon>
        <taxon>Candidatus Macondimonas</taxon>
    </lineage>
</organism>
<dbReference type="GO" id="GO:0043952">
    <property type="term" value="P:protein transport by the Sec complex"/>
    <property type="evidence" value="ECO:0007669"/>
    <property type="project" value="UniProtKB-UniRule"/>
</dbReference>
<evidence type="ECO:0000256" key="7">
    <source>
        <dbReference type="ARBA" id="ARBA00023010"/>
    </source>
</evidence>
<feature type="transmembrane region" description="Helical" evidence="9">
    <location>
        <begin position="241"/>
        <end position="259"/>
    </location>
</feature>
<dbReference type="RefSeq" id="WP_135281639.1">
    <property type="nucleotide sequence ID" value="NZ_SRIO01000007.1"/>
</dbReference>
<dbReference type="HAMAP" id="MF_01464_B">
    <property type="entry name" value="SecF_B"/>
    <property type="match status" value="1"/>
</dbReference>
<keyword evidence="3 9" id="KW-1003">Cell membrane</keyword>
<dbReference type="PRINTS" id="PR01755">
    <property type="entry name" value="SECFTRNLCASE"/>
</dbReference>
<keyword evidence="4 9" id="KW-0812">Transmembrane</keyword>
<dbReference type="Proteomes" id="UP000297890">
    <property type="component" value="Unassembled WGS sequence"/>
</dbReference>
<keyword evidence="8 9" id="KW-0472">Membrane</keyword>
<evidence type="ECO:0000256" key="3">
    <source>
        <dbReference type="ARBA" id="ARBA00022475"/>
    </source>
</evidence>
<evidence type="ECO:0000256" key="8">
    <source>
        <dbReference type="ARBA" id="ARBA00023136"/>
    </source>
</evidence>
<dbReference type="NCBIfam" id="TIGR00916">
    <property type="entry name" value="2A0604s01"/>
    <property type="match status" value="1"/>
</dbReference>
<evidence type="ECO:0000313" key="12">
    <source>
        <dbReference type="Proteomes" id="UP000297890"/>
    </source>
</evidence>
<evidence type="ECO:0000259" key="10">
    <source>
        <dbReference type="Pfam" id="PF02355"/>
    </source>
</evidence>
<dbReference type="NCBIfam" id="TIGR00966">
    <property type="entry name" value="transloc_SecF"/>
    <property type="match status" value="1"/>
</dbReference>
<dbReference type="InterPro" id="IPR048634">
    <property type="entry name" value="SecD_SecF_C"/>
</dbReference>
<comment type="similarity">
    <text evidence="9">Belongs to the SecD/SecF family. SecF subfamily.</text>
</comment>
<comment type="function">
    <text evidence="9">Part of the Sec protein translocase complex. Interacts with the SecYEG preprotein conducting channel. SecDF uses the proton motive force (PMF) to complete protein translocation after the ATP-dependent function of SecA.</text>
</comment>
<comment type="subunit">
    <text evidence="9">Forms a complex with SecD. Part of the essential Sec protein translocation apparatus which comprises SecA, SecYEG and auxiliary proteins SecDF-YajC and YidC.</text>
</comment>
<dbReference type="InterPro" id="IPR022646">
    <property type="entry name" value="SecD/SecF_CS"/>
</dbReference>
<gene>
    <name evidence="9 11" type="primary">secF</name>
    <name evidence="11" type="ORF">E4680_06710</name>
</gene>
<dbReference type="GO" id="GO:0015450">
    <property type="term" value="F:protein-transporting ATPase activity"/>
    <property type="evidence" value="ECO:0007669"/>
    <property type="project" value="InterPro"/>
</dbReference>
<evidence type="ECO:0000256" key="5">
    <source>
        <dbReference type="ARBA" id="ARBA00022927"/>
    </source>
</evidence>
<feature type="transmembrane region" description="Helical" evidence="9">
    <location>
        <begin position="161"/>
        <end position="183"/>
    </location>
</feature>
<dbReference type="OrthoDB" id="9774769at2"/>
<feature type="domain" description="Protein export membrane protein SecD/SecF C-terminal" evidence="10">
    <location>
        <begin position="112"/>
        <end position="292"/>
    </location>
</feature>
<dbReference type="GO" id="GO:0065002">
    <property type="term" value="P:intracellular protein transmembrane transport"/>
    <property type="evidence" value="ECO:0007669"/>
    <property type="project" value="UniProtKB-UniRule"/>
</dbReference>
<dbReference type="InterPro" id="IPR055344">
    <property type="entry name" value="SecD_SecF_C_bact"/>
</dbReference>
<dbReference type="GO" id="GO:0005886">
    <property type="term" value="C:plasma membrane"/>
    <property type="evidence" value="ECO:0007669"/>
    <property type="project" value="UniProtKB-SubCell"/>
</dbReference>
<keyword evidence="12" id="KW-1185">Reference proteome</keyword>
<name>A0A4Z0F9T4_9GAMM</name>
<dbReference type="Pfam" id="PF07549">
    <property type="entry name" value="Sec_GG"/>
    <property type="match status" value="1"/>
</dbReference>
<proteinExistence type="inferred from homology"/>
<reference evidence="11 12" key="1">
    <citation type="journal article" date="2019" name="ISME J.">
        <title>Candidatus Macondimonas diazotrophica, a novel gammaproteobacterial genus dominating crude-oil-contaminated coastal sediments.</title>
        <authorList>
            <person name="Karthikeyan S."/>
            <person name="Konstantinidis K."/>
        </authorList>
    </citation>
    <scope>NUCLEOTIDE SEQUENCE [LARGE SCALE GENOMIC DNA]</scope>
    <source>
        <strain evidence="11 12">KTK01</strain>
    </source>
</reference>
<sequence length="310" mass="33763">MELFPPNSKIDFMGQRRIWFVVSGLLILLSIVGLATRGLNFGIDFTGGLVLEARYPEAVNLEHVREQLAQAGFADAQAQRFGADRDVMIRLPPPGKDVDTKQLGERVLATLAARDPGVQLLRVEYVGPQVGSELANQGGLALLIAVTGILLYVGLRFEFRLASGAIIALVHDVIITIGVIAWTQVTFDLSVLAAVLGIIGYSINDSIVIFDRIRENFIKLRRLTPVEVINASVNQTLSRTIMTNLTVFVVLMALLILGGDTLRPFSIAMVVGSIVGTYSTIYVASSMALQMGVRREHLLPVVREGPKDQL</sequence>
<dbReference type="AlphaFoldDB" id="A0A4Z0F9T4"/>
<dbReference type="GO" id="GO:0006605">
    <property type="term" value="P:protein targeting"/>
    <property type="evidence" value="ECO:0007669"/>
    <property type="project" value="UniProtKB-UniRule"/>
</dbReference>
<dbReference type="Pfam" id="PF02355">
    <property type="entry name" value="SecD_SecF_C"/>
    <property type="match status" value="1"/>
</dbReference>
<dbReference type="PANTHER" id="PTHR30081">
    <property type="entry name" value="PROTEIN-EXPORT MEMBRANE PROTEIN SEC"/>
    <property type="match status" value="1"/>
</dbReference>
<keyword evidence="6 9" id="KW-1133">Transmembrane helix</keyword>
<keyword evidence="7 9" id="KW-0811">Translocation</keyword>
<comment type="caution">
    <text evidence="11">The sequence shown here is derived from an EMBL/GenBank/DDBJ whole genome shotgun (WGS) entry which is preliminary data.</text>
</comment>
<dbReference type="Gene3D" id="1.20.1640.10">
    <property type="entry name" value="Multidrug efflux transporter AcrB transmembrane domain"/>
    <property type="match status" value="1"/>
</dbReference>
<dbReference type="EMBL" id="SRIO01000007">
    <property type="protein sequence ID" value="TFZ82652.1"/>
    <property type="molecule type" value="Genomic_DNA"/>
</dbReference>
<comment type="subcellular location">
    <subcellularLocation>
        <location evidence="1 9">Cell membrane</location>
        <topology evidence="1 9">Multi-pass membrane protein</topology>
    </subcellularLocation>
</comment>
<dbReference type="InterPro" id="IPR022813">
    <property type="entry name" value="SecD/SecF_arch_bac"/>
</dbReference>
<evidence type="ECO:0000313" key="11">
    <source>
        <dbReference type="EMBL" id="TFZ82652.1"/>
    </source>
</evidence>
<feature type="transmembrane region" description="Helical" evidence="9">
    <location>
        <begin position="18"/>
        <end position="36"/>
    </location>
</feature>
<evidence type="ECO:0000256" key="1">
    <source>
        <dbReference type="ARBA" id="ARBA00004651"/>
    </source>
</evidence>
<dbReference type="SUPFAM" id="SSF82866">
    <property type="entry name" value="Multidrug efflux transporter AcrB transmembrane domain"/>
    <property type="match status" value="1"/>
</dbReference>
<dbReference type="InterPro" id="IPR005665">
    <property type="entry name" value="SecF_bac"/>
</dbReference>
<evidence type="ECO:0000256" key="6">
    <source>
        <dbReference type="ARBA" id="ARBA00022989"/>
    </source>
</evidence>
<evidence type="ECO:0000256" key="9">
    <source>
        <dbReference type="HAMAP-Rule" id="MF_01464"/>
    </source>
</evidence>
<dbReference type="InterPro" id="IPR022645">
    <property type="entry name" value="SecD/SecF_bac"/>
</dbReference>
<accession>A0A4Z0F9T4</accession>
<feature type="transmembrane region" description="Helical" evidence="9">
    <location>
        <begin position="189"/>
        <end position="210"/>
    </location>
</feature>
<keyword evidence="2 9" id="KW-0813">Transport</keyword>
<evidence type="ECO:0000256" key="2">
    <source>
        <dbReference type="ARBA" id="ARBA00022448"/>
    </source>
</evidence>